<feature type="compositionally biased region" description="Low complexity" evidence="1">
    <location>
        <begin position="387"/>
        <end position="406"/>
    </location>
</feature>
<protein>
    <submittedName>
        <fullName evidence="3">Uncharacterized protein</fullName>
    </submittedName>
</protein>
<evidence type="ECO:0000256" key="1">
    <source>
        <dbReference type="SAM" id="MobiDB-lite"/>
    </source>
</evidence>
<sequence>MSQDHESPREIEDTDSYELPLAPEESGPVQRTTENHRNVEWKPSSRVVEETLAEGLSNEDLWMLIRRFNKQIYHVKALPGANQDLDLNRAENEIYFSSWAADLLIPTSLGLLIALILCPPIRSLLFPALPPTPPSENTTSDAPADEQSESHDSLTGVPEKHKGETAEQEAKVLLDSFATMAVQGAAGKFGYPMEEEATESSPAPQNVPLIEGPSEASDDKAAEEKTKKPMKKKISHGTDQAMRVISDITDVYERFANILSPTPPFYLVSPRLRLSGILSIICLVVPFTSSYWIIKSIGFILGLGFFGAPAFSYMTDLLNRKFPDWPKQLDINLTLLKGVPTNAQLTLTLLRIGEINSSPLPPPPTTEEDEPAWPIKRKKSKAGVIPQSTNLSSQSTDSTTDLSTDSPTAPKPKRRTIFKLLKFFRRTIATAIRGHIAFDRAMAIAGSAHTKNLLGMLQKHRISGTPYGPLKFDAKFERKRGAAVIDSTKEPPILYFTTYQSAGLEDLSIEARKKGSVLFQIPVTEIQELRKTEGLGWKGKLIVELTAGSKEAADGLVIFGGEAGQSFHLTGMRMNSLQSNHDAEHTSHTGGSGVHLVSSNSSVGSSRASGVGGGGARTRFGRSRSLGGDGGSSSCLVTIGIGSSERGDKVGGLAGGIGACGFSSRLDGTGAALSSSGNGGSVAGQTRDSSSTASLDGMADGSSFRGGFRANGLATINDVGSDTLGLRNNGVNIDAVGGGHGSGGQEEGGGNSSELHFGWWRVEGSL</sequence>
<feature type="transmembrane region" description="Helical" evidence="2">
    <location>
        <begin position="299"/>
        <end position="318"/>
    </location>
</feature>
<feature type="compositionally biased region" description="Basic and acidic residues" evidence="1">
    <location>
        <begin position="217"/>
        <end position="227"/>
    </location>
</feature>
<feature type="region of interest" description="Disordered" evidence="1">
    <location>
        <begin position="671"/>
        <end position="698"/>
    </location>
</feature>
<keyword evidence="2" id="KW-1133">Transmembrane helix</keyword>
<dbReference type="PANTHER" id="PTHR38694:SF2">
    <property type="match status" value="1"/>
</dbReference>
<feature type="compositionally biased region" description="Basic and acidic residues" evidence="1">
    <location>
        <begin position="148"/>
        <end position="167"/>
    </location>
</feature>
<keyword evidence="2" id="KW-0812">Transmembrane</keyword>
<dbReference type="RefSeq" id="XP_056495015.1">
    <property type="nucleotide sequence ID" value="XM_056650506.1"/>
</dbReference>
<feature type="region of interest" description="Disordered" evidence="1">
    <location>
        <begin position="736"/>
        <end position="755"/>
    </location>
</feature>
<feature type="compositionally biased region" description="Gly residues" evidence="1">
    <location>
        <begin position="736"/>
        <end position="751"/>
    </location>
</feature>
<keyword evidence="4" id="KW-1185">Reference proteome</keyword>
<proteinExistence type="predicted"/>
<feature type="region of interest" description="Disordered" evidence="1">
    <location>
        <begin position="194"/>
        <end position="234"/>
    </location>
</feature>
<feature type="region of interest" description="Disordered" evidence="1">
    <location>
        <begin position="378"/>
        <end position="411"/>
    </location>
</feature>
<organism evidence="3 4">
    <name type="scientific">Penicillium citrinum</name>
    <dbReference type="NCBI Taxonomy" id="5077"/>
    <lineage>
        <taxon>Eukaryota</taxon>
        <taxon>Fungi</taxon>
        <taxon>Dikarya</taxon>
        <taxon>Ascomycota</taxon>
        <taxon>Pezizomycotina</taxon>
        <taxon>Eurotiomycetes</taxon>
        <taxon>Eurotiomycetidae</taxon>
        <taxon>Eurotiales</taxon>
        <taxon>Aspergillaceae</taxon>
        <taxon>Penicillium</taxon>
    </lineage>
</organism>
<dbReference type="Pfam" id="PF11696">
    <property type="entry name" value="DUF3292"/>
    <property type="match status" value="2"/>
</dbReference>
<keyword evidence="2" id="KW-0472">Membrane</keyword>
<feature type="region of interest" description="Disordered" evidence="1">
    <location>
        <begin position="1"/>
        <end position="37"/>
    </location>
</feature>
<evidence type="ECO:0000313" key="4">
    <source>
        <dbReference type="Proteomes" id="UP001147733"/>
    </source>
</evidence>
<dbReference type="InterPro" id="IPR021709">
    <property type="entry name" value="DUF3292"/>
</dbReference>
<comment type="caution">
    <text evidence="3">The sequence shown here is derived from an EMBL/GenBank/DDBJ whole genome shotgun (WGS) entry which is preliminary data.</text>
</comment>
<reference evidence="3" key="2">
    <citation type="journal article" date="2023" name="IMA Fungus">
        <title>Comparative genomic study of the Penicillium genus elucidates a diverse pangenome and 15 lateral gene transfer events.</title>
        <authorList>
            <person name="Petersen C."/>
            <person name="Sorensen T."/>
            <person name="Nielsen M.R."/>
            <person name="Sondergaard T.E."/>
            <person name="Sorensen J.L."/>
            <person name="Fitzpatrick D.A."/>
            <person name="Frisvad J.C."/>
            <person name="Nielsen K.L."/>
        </authorList>
    </citation>
    <scope>NUCLEOTIDE SEQUENCE</scope>
    <source>
        <strain evidence="3">IBT 23319</strain>
    </source>
</reference>
<feature type="transmembrane region" description="Helical" evidence="2">
    <location>
        <begin position="274"/>
        <end position="293"/>
    </location>
</feature>
<dbReference type="Proteomes" id="UP001147733">
    <property type="component" value="Unassembled WGS sequence"/>
</dbReference>
<dbReference type="EMBL" id="JAPQKT010000011">
    <property type="protein sequence ID" value="KAJ5216736.1"/>
    <property type="molecule type" value="Genomic_DNA"/>
</dbReference>
<dbReference type="OrthoDB" id="1708389at2759"/>
<feature type="compositionally biased region" description="Low complexity" evidence="1">
    <location>
        <begin position="594"/>
        <end position="609"/>
    </location>
</feature>
<gene>
    <name evidence="3" type="ORF">N7469_011601</name>
</gene>
<dbReference type="AlphaFoldDB" id="A0A9W9NBE1"/>
<evidence type="ECO:0000313" key="3">
    <source>
        <dbReference type="EMBL" id="KAJ5216736.1"/>
    </source>
</evidence>
<dbReference type="GeneID" id="81389673"/>
<feature type="compositionally biased region" description="Basic and acidic residues" evidence="1">
    <location>
        <begin position="1"/>
        <end position="11"/>
    </location>
</feature>
<feature type="region of interest" description="Disordered" evidence="1">
    <location>
        <begin position="129"/>
        <end position="167"/>
    </location>
</feature>
<evidence type="ECO:0000256" key="2">
    <source>
        <dbReference type="SAM" id="Phobius"/>
    </source>
</evidence>
<name>A0A9W9NBE1_PENCI</name>
<accession>A0A9W9NBE1</accession>
<dbReference type="PANTHER" id="PTHR38694">
    <property type="entry name" value="CONSERVED EXPRESSED PROTEIN"/>
    <property type="match status" value="1"/>
</dbReference>
<reference evidence="3" key="1">
    <citation type="submission" date="2022-11" db="EMBL/GenBank/DDBJ databases">
        <authorList>
            <person name="Petersen C."/>
        </authorList>
    </citation>
    <scope>NUCLEOTIDE SEQUENCE</scope>
    <source>
        <strain evidence="3">IBT 23319</strain>
    </source>
</reference>
<feature type="region of interest" description="Disordered" evidence="1">
    <location>
        <begin position="579"/>
        <end position="631"/>
    </location>
</feature>